<evidence type="ECO:0008006" key="4">
    <source>
        <dbReference type="Google" id="ProtNLM"/>
    </source>
</evidence>
<organism evidence="2 3">
    <name type="scientific">Claviceps pusilla</name>
    <dbReference type="NCBI Taxonomy" id="123648"/>
    <lineage>
        <taxon>Eukaryota</taxon>
        <taxon>Fungi</taxon>
        <taxon>Dikarya</taxon>
        <taxon>Ascomycota</taxon>
        <taxon>Pezizomycotina</taxon>
        <taxon>Sordariomycetes</taxon>
        <taxon>Hypocreomycetidae</taxon>
        <taxon>Hypocreales</taxon>
        <taxon>Clavicipitaceae</taxon>
        <taxon>Claviceps</taxon>
    </lineage>
</organism>
<proteinExistence type="predicted"/>
<dbReference type="EMBL" id="SRPW01002566">
    <property type="protein sequence ID" value="KAG5991982.1"/>
    <property type="molecule type" value="Genomic_DNA"/>
</dbReference>
<feature type="region of interest" description="Disordered" evidence="1">
    <location>
        <begin position="13"/>
        <end position="35"/>
    </location>
</feature>
<comment type="caution">
    <text evidence="2">The sequence shown here is derived from an EMBL/GenBank/DDBJ whole genome shotgun (WGS) entry which is preliminary data.</text>
</comment>
<evidence type="ECO:0000313" key="3">
    <source>
        <dbReference type="Proteomes" id="UP000748025"/>
    </source>
</evidence>
<name>A0A9P7N4L8_9HYPO</name>
<dbReference type="Proteomes" id="UP000748025">
    <property type="component" value="Unassembled WGS sequence"/>
</dbReference>
<keyword evidence="3" id="KW-1185">Reference proteome</keyword>
<protein>
    <recommendedName>
        <fullName evidence="4">Myb-like domain-containing protein</fullName>
    </recommendedName>
</protein>
<sequence length="411" mass="45805">MIANAGFPCRPLDEEPKSWFQESQIQESQTYSPPVDLPMTSWDGLSRILHGANIDNHHKNNNNIDNNIINNININTNPDTNDTIYYNTYNTYNNNNNNNNVNPYPIQSHQNATGCSYTALESASSPNFMNTSLPDVNARQRAGLDSTLYEGGRFPLSPWDSANSGFDFDDASFMASSVLANQCWEPDSSPEWSSYMTPNPGDSFYGTSFDSELSLLTTSPATVASQPPTLLDYPDLAISPVPSLTSSFSHTSSSCPGLCSPAAKTAVDSTTRQTPQRTRKQLARNSSRGRTPPAKTELRTHEDRILVACRSKGMSYKKIKEAHSFNVSESTLRGRHRALTKHSSLRPRKPRWTMKDIELLKEAVPLFTRQTGKTKVSWKGVSEYIYSQGGTHTFAYTTCRRKWCEVTGEVL</sequence>
<feature type="region of interest" description="Disordered" evidence="1">
    <location>
        <begin position="266"/>
        <end position="300"/>
    </location>
</feature>
<dbReference type="AlphaFoldDB" id="A0A9P7N4L8"/>
<evidence type="ECO:0000256" key="1">
    <source>
        <dbReference type="SAM" id="MobiDB-lite"/>
    </source>
</evidence>
<accession>A0A9P7N4L8</accession>
<dbReference type="OrthoDB" id="3439209at2759"/>
<evidence type="ECO:0000313" key="2">
    <source>
        <dbReference type="EMBL" id="KAG5991982.1"/>
    </source>
</evidence>
<reference evidence="2" key="1">
    <citation type="journal article" date="2020" name="bioRxiv">
        <title>Whole genome comparisons of ergot fungi reveals the divergence and evolution of species within the genus Claviceps are the result of varying mechanisms driving genome evolution and host range expansion.</title>
        <authorList>
            <person name="Wyka S.A."/>
            <person name="Mondo S.J."/>
            <person name="Liu M."/>
            <person name="Dettman J."/>
            <person name="Nalam V."/>
            <person name="Broders K.D."/>
        </authorList>
    </citation>
    <scope>NUCLEOTIDE SEQUENCE</scope>
    <source>
        <strain evidence="2">CCC 602</strain>
    </source>
</reference>
<feature type="compositionally biased region" description="Polar residues" evidence="1">
    <location>
        <begin position="20"/>
        <end position="32"/>
    </location>
</feature>
<gene>
    <name evidence="2" type="ORF">E4U43_003889</name>
</gene>